<reference evidence="1 2" key="1">
    <citation type="submission" date="2019-04" db="EMBL/GenBank/DDBJ databases">
        <title>An improved genome assembly and genetic linkage map for asparagus bean, Vigna unguiculata ssp. sesquipedialis.</title>
        <authorList>
            <person name="Xia Q."/>
            <person name="Zhang R."/>
            <person name="Dong Y."/>
        </authorList>
    </citation>
    <scope>NUCLEOTIDE SEQUENCE [LARGE SCALE GENOMIC DNA]</scope>
    <source>
        <tissue evidence="1">Leaf</tissue>
    </source>
</reference>
<gene>
    <name evidence="1" type="ORF">DEO72_LG3g1396</name>
</gene>
<name>A0A4D6LED0_VIGUN</name>
<evidence type="ECO:0000313" key="1">
    <source>
        <dbReference type="EMBL" id="QCD86868.1"/>
    </source>
</evidence>
<protein>
    <submittedName>
        <fullName evidence="1">Uncharacterized protein</fullName>
    </submittedName>
</protein>
<organism evidence="1 2">
    <name type="scientific">Vigna unguiculata</name>
    <name type="common">Cowpea</name>
    <dbReference type="NCBI Taxonomy" id="3917"/>
    <lineage>
        <taxon>Eukaryota</taxon>
        <taxon>Viridiplantae</taxon>
        <taxon>Streptophyta</taxon>
        <taxon>Embryophyta</taxon>
        <taxon>Tracheophyta</taxon>
        <taxon>Spermatophyta</taxon>
        <taxon>Magnoliopsida</taxon>
        <taxon>eudicotyledons</taxon>
        <taxon>Gunneridae</taxon>
        <taxon>Pentapetalae</taxon>
        <taxon>rosids</taxon>
        <taxon>fabids</taxon>
        <taxon>Fabales</taxon>
        <taxon>Fabaceae</taxon>
        <taxon>Papilionoideae</taxon>
        <taxon>50 kb inversion clade</taxon>
        <taxon>NPAAA clade</taxon>
        <taxon>indigoferoid/millettioid clade</taxon>
        <taxon>Phaseoleae</taxon>
        <taxon>Vigna</taxon>
    </lineage>
</organism>
<dbReference type="Proteomes" id="UP000501690">
    <property type="component" value="Linkage Group LG3"/>
</dbReference>
<sequence>MTGKKRNTRMSQSFPTWKNLAETSTARQRALQLYRREVSAKWYGSKFCLATREVRQAVLGAELDREEDFYTTLDGDHEAILCWGPSYECNLYWGNTWPLEVVVWWFRKSSGVCKIVTRMTRFRMIALFSASDRVLVVWEQLRTPIRFGNSTLCCGERLWQTYSHVWTIRWWPVVGRASRHSYSKDRSVYSSKGV</sequence>
<keyword evidence="2" id="KW-1185">Reference proteome</keyword>
<proteinExistence type="predicted"/>
<dbReference type="EMBL" id="CP039347">
    <property type="protein sequence ID" value="QCD86868.1"/>
    <property type="molecule type" value="Genomic_DNA"/>
</dbReference>
<accession>A0A4D6LED0</accession>
<evidence type="ECO:0000313" key="2">
    <source>
        <dbReference type="Proteomes" id="UP000501690"/>
    </source>
</evidence>
<dbReference type="AlphaFoldDB" id="A0A4D6LED0"/>